<evidence type="ECO:0000256" key="8">
    <source>
        <dbReference type="ARBA" id="ARBA00023315"/>
    </source>
</evidence>
<evidence type="ECO:0000256" key="11">
    <source>
        <dbReference type="ARBA" id="ARBA00033407"/>
    </source>
</evidence>
<keyword evidence="7" id="KW-0808">Transferase</keyword>
<dbReference type="Gene3D" id="3.30.559.10">
    <property type="entry name" value="Chloramphenicol acetyltransferase-like domain"/>
    <property type="match status" value="1"/>
</dbReference>
<evidence type="ECO:0000256" key="7">
    <source>
        <dbReference type="ARBA" id="ARBA00022679"/>
    </source>
</evidence>
<dbReference type="PANTHER" id="PTHR28037">
    <property type="entry name" value="ALCOHOL O-ACETYLTRANSFERASE 1-RELATED"/>
    <property type="match status" value="1"/>
</dbReference>
<evidence type="ECO:0000313" key="14">
    <source>
        <dbReference type="EMBL" id="RKT74667.1"/>
    </source>
</evidence>
<evidence type="ECO:0000256" key="3">
    <source>
        <dbReference type="ARBA" id="ARBA00001907"/>
    </source>
</evidence>
<dbReference type="InterPro" id="IPR052058">
    <property type="entry name" value="Alcohol_O-acetyltransferase"/>
</dbReference>
<accession>A0A495XKN2</accession>
<evidence type="ECO:0000256" key="5">
    <source>
        <dbReference type="ARBA" id="ARBA00012866"/>
    </source>
</evidence>
<evidence type="ECO:0000256" key="6">
    <source>
        <dbReference type="ARBA" id="ARBA00013449"/>
    </source>
</evidence>
<evidence type="ECO:0000256" key="9">
    <source>
        <dbReference type="ARBA" id="ARBA00030465"/>
    </source>
</evidence>
<evidence type="ECO:0000259" key="13">
    <source>
        <dbReference type="Pfam" id="PF16911"/>
    </source>
</evidence>
<dbReference type="GO" id="GO:0016746">
    <property type="term" value="F:acyltransferase activity"/>
    <property type="evidence" value="ECO:0007669"/>
    <property type="project" value="UniProtKB-KW"/>
</dbReference>
<evidence type="ECO:0000256" key="12">
    <source>
        <dbReference type="SAM" id="MobiDB-lite"/>
    </source>
</evidence>
<name>A0A495XKN2_9PSEU</name>
<dbReference type="PANTHER" id="PTHR28037:SF1">
    <property type="entry name" value="ALCOHOL O-ACETYLTRANSFERASE 1-RELATED"/>
    <property type="match status" value="1"/>
</dbReference>
<feature type="domain" description="Phthiocerol/phthiodiolone dimycocerosyl transferase C-terminal" evidence="13">
    <location>
        <begin position="184"/>
        <end position="338"/>
    </location>
</feature>
<dbReference type="EMBL" id="RBXR01000001">
    <property type="protein sequence ID" value="RKT74667.1"/>
    <property type="molecule type" value="Genomic_DNA"/>
</dbReference>
<dbReference type="AlphaFoldDB" id="A0A495XKN2"/>
<comment type="caution">
    <text evidence="14">The sequence shown here is derived from an EMBL/GenBank/DDBJ whole genome shotgun (WGS) entry which is preliminary data.</text>
</comment>
<evidence type="ECO:0000256" key="1">
    <source>
        <dbReference type="ARBA" id="ARBA00000026"/>
    </source>
</evidence>
<feature type="region of interest" description="Disordered" evidence="12">
    <location>
        <begin position="42"/>
        <end position="75"/>
    </location>
</feature>
<dbReference type="Pfam" id="PF16911">
    <property type="entry name" value="PapA_C"/>
    <property type="match status" value="1"/>
</dbReference>
<proteinExistence type="inferred from homology"/>
<comment type="catalytic activity">
    <reaction evidence="2">
        <text>2 a mycocerosyl-[mycocerosic acid synthase] + a phenolphthiocerol = a dimycocerosyl phenolphthiocerol + 2 holo-[mycocerosic acid synthase].</text>
        <dbReference type="EC" id="2.3.1.282"/>
    </reaction>
</comment>
<sequence length="395" mass="43089">MARTGTPVVLGATVHGPLDTDALARAVRRLSDYHPVLTHRITRKGNRHHLTPAADQPPPRLRHTDEPSDTPFAPGDPLLRATLTPHPDGTHRLVLALHHAISDGVSALSVISSLWRTYTALVTGTPEPARPPTEEPLPATDDLLARRHRPLAVAAWLAQQAVHMALHRAARLPNRPTSPPEPGAHLHTTELTTTQAHRLYRTAREHGTTPNALLCAIVLLAARTRLATSDRPARLSLGVTIDLRRCATIPAHHLVTATSFVPITTRVAPDHTPTALAASIDRQFTQARATAHAERQAVALRYLLHAPTPIPYTMMLTNMATHPFRLTLPPDIHLTDTFGYAPPPGPLPAVFITRVNRTLALHLATPRAWFTADQATRLAHALTRQLTAVLADSRR</sequence>
<evidence type="ECO:0000313" key="15">
    <source>
        <dbReference type="Proteomes" id="UP000272729"/>
    </source>
</evidence>
<protein>
    <recommendedName>
        <fullName evidence="6">Phthiocerol/phthiodiolone dimycocerosyl transferase</fullName>
        <ecNumber evidence="5">2.3.1.282</ecNumber>
    </recommendedName>
    <alternativeName>
        <fullName evidence="11">Acyltransferase PapA5</fullName>
    </alternativeName>
    <alternativeName>
        <fullName evidence="9">Phthiocerol/phthiodiolone O-acyltransferase</fullName>
    </alternativeName>
    <alternativeName>
        <fullName evidence="10">Polyketide synthase-associated protein A5</fullName>
    </alternativeName>
</protein>
<reference evidence="14 15" key="1">
    <citation type="submission" date="2018-10" db="EMBL/GenBank/DDBJ databases">
        <title>Sequencing the genomes of 1000 actinobacteria strains.</title>
        <authorList>
            <person name="Klenk H.-P."/>
        </authorList>
    </citation>
    <scope>NUCLEOTIDE SEQUENCE [LARGE SCALE GENOMIC DNA]</scope>
    <source>
        <strain evidence="14 15">DSM 43911</strain>
    </source>
</reference>
<keyword evidence="15" id="KW-1185">Reference proteome</keyword>
<dbReference type="Proteomes" id="UP000272729">
    <property type="component" value="Unassembled WGS sequence"/>
</dbReference>
<gene>
    <name evidence="14" type="ORF">DFJ66_8034</name>
</gene>
<dbReference type="EC" id="2.3.1.282" evidence="5"/>
<organism evidence="14 15">
    <name type="scientific">Saccharothrix variisporea</name>
    <dbReference type="NCBI Taxonomy" id="543527"/>
    <lineage>
        <taxon>Bacteria</taxon>
        <taxon>Bacillati</taxon>
        <taxon>Actinomycetota</taxon>
        <taxon>Actinomycetes</taxon>
        <taxon>Pseudonocardiales</taxon>
        <taxon>Pseudonocardiaceae</taxon>
        <taxon>Saccharothrix</taxon>
    </lineage>
</organism>
<dbReference type="Gene3D" id="3.30.559.30">
    <property type="entry name" value="Nonribosomal peptide synthetase, condensation domain"/>
    <property type="match status" value="1"/>
</dbReference>
<evidence type="ECO:0000256" key="2">
    <source>
        <dbReference type="ARBA" id="ARBA00000625"/>
    </source>
</evidence>
<comment type="catalytic activity">
    <reaction evidence="1">
        <text>2 a mycocerosyl-[mycocerosic acid synthase] + a phthiocerol = a dimycocerosyl phthiocerol + 2 holo-[mycocerosic acid synthase].</text>
        <dbReference type="EC" id="2.3.1.282"/>
    </reaction>
</comment>
<comment type="catalytic activity">
    <reaction evidence="3">
        <text>2 a mycocerosyl-[mycocerosic acid synthase] + a phthiodiolone = a dimycocerosyl phthiodiolone + 2 holo-[mycocerosic acid synthase].</text>
        <dbReference type="EC" id="2.3.1.282"/>
    </reaction>
</comment>
<dbReference type="InterPro" id="IPR031641">
    <property type="entry name" value="PapA_C"/>
</dbReference>
<evidence type="ECO:0000256" key="4">
    <source>
        <dbReference type="ARBA" id="ARBA00006558"/>
    </source>
</evidence>
<keyword evidence="8" id="KW-0012">Acyltransferase</keyword>
<evidence type="ECO:0000256" key="10">
    <source>
        <dbReference type="ARBA" id="ARBA00032317"/>
    </source>
</evidence>
<comment type="similarity">
    <text evidence="4">Belongs to the acyltransferase PapA5 family.</text>
</comment>
<dbReference type="SUPFAM" id="SSF52777">
    <property type="entry name" value="CoA-dependent acyltransferases"/>
    <property type="match status" value="2"/>
</dbReference>
<dbReference type="InterPro" id="IPR023213">
    <property type="entry name" value="CAT-like_dom_sf"/>
</dbReference>